<dbReference type="GO" id="GO:0015948">
    <property type="term" value="P:methanogenesis"/>
    <property type="evidence" value="ECO:0007669"/>
    <property type="project" value="InterPro"/>
</dbReference>
<evidence type="ECO:0000256" key="3">
    <source>
        <dbReference type="ARBA" id="ARBA00022679"/>
    </source>
</evidence>
<dbReference type="EMBL" id="CP017634">
    <property type="protein sequence ID" value="ATW28000.1"/>
    <property type="molecule type" value="Genomic_DNA"/>
</dbReference>
<dbReference type="OrthoDB" id="5418352at2"/>
<organism evidence="4 5">
    <name type="scientific">Formimonas warabiya</name>
    <dbReference type="NCBI Taxonomy" id="1761012"/>
    <lineage>
        <taxon>Bacteria</taxon>
        <taxon>Bacillati</taxon>
        <taxon>Bacillota</taxon>
        <taxon>Clostridia</taxon>
        <taxon>Eubacteriales</taxon>
        <taxon>Peptococcaceae</taxon>
        <taxon>Candidatus Formimonas</taxon>
    </lineage>
</organism>
<dbReference type="GO" id="GO:0032259">
    <property type="term" value="P:methylation"/>
    <property type="evidence" value="ECO:0007669"/>
    <property type="project" value="UniProtKB-KW"/>
</dbReference>
<proteinExistence type="inferred from homology"/>
<keyword evidence="2 4" id="KW-0489">Methyltransferase</keyword>
<evidence type="ECO:0000313" key="5">
    <source>
        <dbReference type="Proteomes" id="UP000323521"/>
    </source>
</evidence>
<comment type="similarity">
    <text evidence="1">Belongs to the trimethylamine methyltransferase family.</text>
</comment>
<keyword evidence="3 4" id="KW-0808">Transferase</keyword>
<dbReference type="Pfam" id="PF06253">
    <property type="entry name" value="MTTB"/>
    <property type="match status" value="1"/>
</dbReference>
<keyword evidence="5" id="KW-1185">Reference proteome</keyword>
<evidence type="ECO:0000256" key="2">
    <source>
        <dbReference type="ARBA" id="ARBA00022603"/>
    </source>
</evidence>
<reference evidence="4 5" key="1">
    <citation type="submission" date="2016-10" db="EMBL/GenBank/DDBJ databases">
        <title>Complete Genome Sequence of Peptococcaceae strain DCMF.</title>
        <authorList>
            <person name="Edwards R.J."/>
            <person name="Holland S.I."/>
            <person name="Deshpande N.P."/>
            <person name="Wong Y.K."/>
            <person name="Ertan H."/>
            <person name="Manefield M."/>
            <person name="Russell T.L."/>
            <person name="Lee M.J."/>
        </authorList>
    </citation>
    <scope>NUCLEOTIDE SEQUENCE [LARGE SCALE GENOMIC DNA]</scope>
    <source>
        <strain evidence="4 5">DCMF</strain>
    </source>
</reference>
<name>A0A3G1L003_FORW1</name>
<gene>
    <name evidence="4" type="ORF">DCMF_27505</name>
</gene>
<dbReference type="InterPro" id="IPR038601">
    <property type="entry name" value="MttB-like_sf"/>
</dbReference>
<evidence type="ECO:0000256" key="1">
    <source>
        <dbReference type="ARBA" id="ARBA00007137"/>
    </source>
</evidence>
<accession>A0A3G1L003</accession>
<sequence length="489" mass="53389">MSIQSIESNFLGNQTLQFRVLSEGQIKKILSAAWEILERTGVEVHSEEAVSLLKKAGCYVDGTRIRIPSFVVKKALGTVPSRVVLCDRDGRRKMFLEGHNSYFGPGPTCPNFLDVETGARRKAVKQDVVNTAKVSDALPNIDFVMSLSMISDCAPVLADVHEVHAMLQNTTKPIVSWAFNTAGLQDIIDMCAFVAGGLEQLQRNPFLVIYSEPTTPLSHSKEALEKLMLMNENNLPALYTPGMLMGGTAPVTIAGTLVVGVADNLVGLVVSQLKREGAPFIAGIPGGPMDMNTMQHCYGAPEFVLEQAASTEIYRYLKIPTWGTAGAADAKITDQQAAIESTLQILTGALSGANLIHDVGFTDLGMTGSLDQLVMCDEIIGMVRRMMVGVEVNKETLAVDVLDQVGPGGQFLGVAHTFQHFRERVWYPTLVDRRSHSDWERDGKKTMGERVREKVKNILNTHSPQLLPKKTIEGLNDIVERAEARVQGS</sequence>
<dbReference type="GO" id="GO:0008168">
    <property type="term" value="F:methyltransferase activity"/>
    <property type="evidence" value="ECO:0007669"/>
    <property type="project" value="UniProtKB-KW"/>
</dbReference>
<protein>
    <submittedName>
        <fullName evidence="4">Trimethylamine methyltransferase</fullName>
    </submittedName>
</protein>
<dbReference type="Proteomes" id="UP000323521">
    <property type="component" value="Chromosome"/>
</dbReference>
<dbReference type="AlphaFoldDB" id="A0A3G1L003"/>
<evidence type="ECO:0000313" key="4">
    <source>
        <dbReference type="EMBL" id="ATW28000.1"/>
    </source>
</evidence>
<dbReference type="Gene3D" id="3.20.20.480">
    <property type="entry name" value="Trimethylamine methyltransferase-like"/>
    <property type="match status" value="1"/>
</dbReference>
<dbReference type="InterPro" id="IPR010426">
    <property type="entry name" value="MTTB_MeTrfase"/>
</dbReference>
<dbReference type="KEGG" id="fwa:DCMF_27505"/>
<dbReference type="RefSeq" id="WP_148137400.1">
    <property type="nucleotide sequence ID" value="NZ_CP017634.1"/>
</dbReference>